<sequence>MTSRAPITFRHIVHSSTPRSTSDRLLQTFPPERYSDLVRQRGGMISVPRKLTSPATENKNNGPKKLTKLLLNVNIERSLGPVHVILAPENTVKDLIKAAIEIYVKEKRRPLLKDTNPDCFALHYSQFSLESLKPDEKLINLGSRNFFMCSKPSNSINCCCSEEAKLGIRSTLTFPFIKLMDFLL</sequence>
<dbReference type="KEGG" id="jcu:105645945"/>
<dbReference type="InterPro" id="IPR040358">
    <property type="entry name" value="At4g22758-like"/>
</dbReference>
<keyword evidence="3" id="KW-1185">Reference proteome</keyword>
<evidence type="ECO:0000259" key="1">
    <source>
        <dbReference type="Pfam" id="PF23156"/>
    </source>
</evidence>
<evidence type="ECO:0000313" key="3">
    <source>
        <dbReference type="Proteomes" id="UP000027138"/>
    </source>
</evidence>
<dbReference type="PANTHER" id="PTHR33270:SF7">
    <property type="entry name" value="SNRNP25 UBIQUITIN-LIKE DOMAIN-CONTAINING PROTEIN"/>
    <property type="match status" value="1"/>
</dbReference>
<dbReference type="STRING" id="180498.A0A067K012"/>
<name>A0A067K012_JATCU</name>
<organism evidence="2 3">
    <name type="scientific">Jatropha curcas</name>
    <name type="common">Barbados nut</name>
    <dbReference type="NCBI Taxonomy" id="180498"/>
    <lineage>
        <taxon>Eukaryota</taxon>
        <taxon>Viridiplantae</taxon>
        <taxon>Streptophyta</taxon>
        <taxon>Embryophyta</taxon>
        <taxon>Tracheophyta</taxon>
        <taxon>Spermatophyta</taxon>
        <taxon>Magnoliopsida</taxon>
        <taxon>eudicotyledons</taxon>
        <taxon>Gunneridae</taxon>
        <taxon>Pentapetalae</taxon>
        <taxon>rosids</taxon>
        <taxon>fabids</taxon>
        <taxon>Malpighiales</taxon>
        <taxon>Euphorbiaceae</taxon>
        <taxon>Crotonoideae</taxon>
        <taxon>Jatropheae</taxon>
        <taxon>Jatropha</taxon>
    </lineage>
</organism>
<protein>
    <recommendedName>
        <fullName evidence="1">DUF7054 domain-containing protein</fullName>
    </recommendedName>
</protein>
<reference evidence="2 3" key="1">
    <citation type="journal article" date="2014" name="PLoS ONE">
        <title>Global Analysis of Gene Expression Profiles in Physic Nut (Jatropha curcas L.) Seedlings Exposed to Salt Stress.</title>
        <authorList>
            <person name="Zhang L."/>
            <person name="Zhang C."/>
            <person name="Wu P."/>
            <person name="Chen Y."/>
            <person name="Li M."/>
            <person name="Jiang H."/>
            <person name="Wu G."/>
        </authorList>
    </citation>
    <scope>NUCLEOTIDE SEQUENCE [LARGE SCALE GENOMIC DNA]</scope>
    <source>
        <strain evidence="3">cv. GZQX0401</strain>
        <tissue evidence="2">Young leaves</tissue>
    </source>
</reference>
<dbReference type="Proteomes" id="UP000027138">
    <property type="component" value="Unassembled WGS sequence"/>
</dbReference>
<dbReference type="PANTHER" id="PTHR33270">
    <property type="entry name" value="BNAC05G50380D PROTEIN"/>
    <property type="match status" value="1"/>
</dbReference>
<evidence type="ECO:0000313" key="2">
    <source>
        <dbReference type="EMBL" id="KDP25585.1"/>
    </source>
</evidence>
<proteinExistence type="predicted"/>
<gene>
    <name evidence="2" type="ORF">JCGZ_20741</name>
</gene>
<dbReference type="EMBL" id="KK914993">
    <property type="protein sequence ID" value="KDP25585.1"/>
    <property type="molecule type" value="Genomic_DNA"/>
</dbReference>
<dbReference type="AlphaFoldDB" id="A0A067K012"/>
<dbReference type="Pfam" id="PF23156">
    <property type="entry name" value="DUF7054"/>
    <property type="match status" value="1"/>
</dbReference>
<feature type="domain" description="DUF7054" evidence="1">
    <location>
        <begin position="65"/>
        <end position="149"/>
    </location>
</feature>
<dbReference type="InterPro" id="IPR055482">
    <property type="entry name" value="DUF7054"/>
</dbReference>
<dbReference type="OrthoDB" id="651546at2759"/>
<accession>A0A067K012</accession>